<dbReference type="PANTHER" id="PTHR45348">
    <property type="entry name" value="HYPOTHETICAL OXIDOREDUCTASE (EUROFUNG)"/>
    <property type="match status" value="1"/>
</dbReference>
<dbReference type="AlphaFoldDB" id="A0A8H5H7Y1"/>
<organism evidence="2 3">
    <name type="scientific">Collybiopsis confluens</name>
    <dbReference type="NCBI Taxonomy" id="2823264"/>
    <lineage>
        <taxon>Eukaryota</taxon>
        <taxon>Fungi</taxon>
        <taxon>Dikarya</taxon>
        <taxon>Basidiomycota</taxon>
        <taxon>Agaricomycotina</taxon>
        <taxon>Agaricomycetes</taxon>
        <taxon>Agaricomycetidae</taxon>
        <taxon>Agaricales</taxon>
        <taxon>Marasmiineae</taxon>
        <taxon>Omphalotaceae</taxon>
        <taxon>Collybiopsis</taxon>
    </lineage>
</organism>
<dbReference type="InterPro" id="IPR020843">
    <property type="entry name" value="ER"/>
</dbReference>
<comment type="caution">
    <text evidence="2">The sequence shown here is derived from an EMBL/GenBank/DDBJ whole genome shotgun (WGS) entry which is preliminary data.</text>
</comment>
<dbReference type="Pfam" id="PF00107">
    <property type="entry name" value="ADH_zinc_N"/>
    <property type="match status" value="1"/>
</dbReference>
<dbReference type="GO" id="GO:0016651">
    <property type="term" value="F:oxidoreductase activity, acting on NAD(P)H"/>
    <property type="evidence" value="ECO:0007669"/>
    <property type="project" value="InterPro"/>
</dbReference>
<dbReference type="SUPFAM" id="SSF50129">
    <property type="entry name" value="GroES-like"/>
    <property type="match status" value="1"/>
</dbReference>
<dbReference type="InterPro" id="IPR013154">
    <property type="entry name" value="ADH-like_N"/>
</dbReference>
<dbReference type="EMBL" id="JAACJN010000077">
    <property type="protein sequence ID" value="KAF5378388.1"/>
    <property type="molecule type" value="Genomic_DNA"/>
</dbReference>
<dbReference type="InterPro" id="IPR011032">
    <property type="entry name" value="GroES-like_sf"/>
</dbReference>
<dbReference type="SMART" id="SM00829">
    <property type="entry name" value="PKS_ER"/>
    <property type="match status" value="1"/>
</dbReference>
<keyword evidence="3" id="KW-1185">Reference proteome</keyword>
<feature type="domain" description="Enoyl reductase (ER)" evidence="1">
    <location>
        <begin position="14"/>
        <end position="335"/>
    </location>
</feature>
<dbReference type="InterPro" id="IPR047122">
    <property type="entry name" value="Trans-enoyl_RdTase-like"/>
</dbReference>
<sequence length="341" mass="35862">MSTQKVLYIEKSKGPFVVSDGPVLKPAAGQLSVKVISAALNPVDWKIQAYDFAVSKYPAIVGTDAAGEVASVGEGVEGFSKGDKVFFQGFFTNEQATFQQYTLVPADLVGIIPSNIDSDQASTIPLGFSTAAFGLLASHYAGLDPTLEFKTKHTGEAAVVYGGSTSVGQFAIQIFRLLGYSKIIVNASGRHGEFLKSLGATDVIDRTQVPAEKFAETAKKIAGVPIKVVYNSVSDGGEAHSTSLATLAEGGVLVDVDPEKKGSVAGKKVYGVFGSAHVPTNKEFGRVIWKILPRLVQEGSIVPNRVEKVPNGLAGIDGGLQKLKNNQVSGVKLIAHPQETA</sequence>
<dbReference type="Gene3D" id="3.40.50.720">
    <property type="entry name" value="NAD(P)-binding Rossmann-like Domain"/>
    <property type="match status" value="1"/>
</dbReference>
<dbReference type="PANTHER" id="PTHR45348:SF2">
    <property type="entry name" value="ZINC-TYPE ALCOHOL DEHYDROGENASE-LIKE PROTEIN C2E1P3.01"/>
    <property type="match status" value="1"/>
</dbReference>
<evidence type="ECO:0000313" key="3">
    <source>
        <dbReference type="Proteomes" id="UP000518752"/>
    </source>
</evidence>
<evidence type="ECO:0000313" key="2">
    <source>
        <dbReference type="EMBL" id="KAF5378388.1"/>
    </source>
</evidence>
<gene>
    <name evidence="2" type="ORF">D9757_010864</name>
</gene>
<dbReference type="Pfam" id="PF08240">
    <property type="entry name" value="ADH_N"/>
    <property type="match status" value="1"/>
</dbReference>
<dbReference type="InterPro" id="IPR013149">
    <property type="entry name" value="ADH-like_C"/>
</dbReference>
<name>A0A8H5H7Y1_9AGAR</name>
<accession>A0A8H5H7Y1</accession>
<evidence type="ECO:0000259" key="1">
    <source>
        <dbReference type="SMART" id="SM00829"/>
    </source>
</evidence>
<dbReference type="CDD" id="cd08249">
    <property type="entry name" value="enoyl_reductase_like"/>
    <property type="match status" value="1"/>
</dbReference>
<proteinExistence type="predicted"/>
<dbReference type="Gene3D" id="3.90.180.10">
    <property type="entry name" value="Medium-chain alcohol dehydrogenases, catalytic domain"/>
    <property type="match status" value="1"/>
</dbReference>
<dbReference type="SUPFAM" id="SSF51735">
    <property type="entry name" value="NAD(P)-binding Rossmann-fold domains"/>
    <property type="match status" value="1"/>
</dbReference>
<dbReference type="InterPro" id="IPR036291">
    <property type="entry name" value="NAD(P)-bd_dom_sf"/>
</dbReference>
<protein>
    <recommendedName>
        <fullName evidence="1">Enoyl reductase (ER) domain-containing protein</fullName>
    </recommendedName>
</protein>
<reference evidence="2 3" key="1">
    <citation type="journal article" date="2020" name="ISME J.">
        <title>Uncovering the hidden diversity of litter-decomposition mechanisms in mushroom-forming fungi.</title>
        <authorList>
            <person name="Floudas D."/>
            <person name="Bentzer J."/>
            <person name="Ahren D."/>
            <person name="Johansson T."/>
            <person name="Persson P."/>
            <person name="Tunlid A."/>
        </authorList>
    </citation>
    <scope>NUCLEOTIDE SEQUENCE [LARGE SCALE GENOMIC DNA]</scope>
    <source>
        <strain evidence="2 3">CBS 406.79</strain>
    </source>
</reference>
<dbReference type="OrthoDB" id="3233595at2759"/>
<dbReference type="Proteomes" id="UP000518752">
    <property type="component" value="Unassembled WGS sequence"/>
</dbReference>